<dbReference type="AlphaFoldDB" id="A0A846QRQ2"/>
<name>A0A846QRQ2_9BACT</name>
<reference evidence="2 3" key="1">
    <citation type="submission" date="2020-03" db="EMBL/GenBank/DDBJ databases">
        <title>Genomic Encyclopedia of Type Strains, Phase IV (KMG-IV): sequencing the most valuable type-strain genomes for metagenomic binning, comparative biology and taxonomic classification.</title>
        <authorList>
            <person name="Goeker M."/>
        </authorList>
    </citation>
    <scope>NUCLEOTIDE SEQUENCE [LARGE SCALE GENOMIC DNA]</scope>
    <source>
        <strain evidence="2 3">DSM 24233</strain>
    </source>
</reference>
<organism evidence="2 3">
    <name type="scientific">Desulfobaculum xiamenense</name>
    <dbReference type="NCBI Taxonomy" id="995050"/>
    <lineage>
        <taxon>Bacteria</taxon>
        <taxon>Pseudomonadati</taxon>
        <taxon>Thermodesulfobacteriota</taxon>
        <taxon>Desulfovibrionia</taxon>
        <taxon>Desulfovibrionales</taxon>
        <taxon>Desulfovibrionaceae</taxon>
        <taxon>Desulfobaculum</taxon>
    </lineage>
</organism>
<feature type="domain" description="RsbT co-antagonist protein RsbRD N-terminal" evidence="1">
    <location>
        <begin position="12"/>
        <end position="152"/>
    </location>
</feature>
<evidence type="ECO:0000259" key="1">
    <source>
        <dbReference type="Pfam" id="PF14361"/>
    </source>
</evidence>
<dbReference type="EMBL" id="JAATJA010000003">
    <property type="protein sequence ID" value="NJB69043.1"/>
    <property type="molecule type" value="Genomic_DNA"/>
</dbReference>
<accession>A0A846QRQ2</accession>
<evidence type="ECO:0000313" key="3">
    <source>
        <dbReference type="Proteomes" id="UP000580856"/>
    </source>
</evidence>
<sequence length="190" mass="21742">MKLAELLVARRDDVLDRWFDLIVKTYPGLSSIFLKKKHKWGNPVGVNIHAAIEGIYDELLKAEADERLAPYIDTVVRIRAVQDYTPSEATAILMLLKHVVRELVRNEVRESGEGYSPELVQDLWDFESKVDTVVLIAFDIYTKCREKLFELRLADSKQRFSGLLRRAGLVCDFSEWADKKQDDAPESGDG</sequence>
<dbReference type="RefSeq" id="WP_167942132.1">
    <property type="nucleotide sequence ID" value="NZ_JAATJA010000003.1"/>
</dbReference>
<dbReference type="Pfam" id="PF14361">
    <property type="entry name" value="RsbRD_N"/>
    <property type="match status" value="1"/>
</dbReference>
<comment type="caution">
    <text evidence="2">The sequence shown here is derived from an EMBL/GenBank/DDBJ whole genome shotgun (WGS) entry which is preliminary data.</text>
</comment>
<proteinExistence type="predicted"/>
<dbReference type="InterPro" id="IPR025751">
    <property type="entry name" value="RsbRD_N_dom"/>
</dbReference>
<dbReference type="Proteomes" id="UP000580856">
    <property type="component" value="Unassembled WGS sequence"/>
</dbReference>
<keyword evidence="3" id="KW-1185">Reference proteome</keyword>
<protein>
    <recommendedName>
        <fullName evidence="1">RsbT co-antagonist protein RsbRD N-terminal domain-containing protein</fullName>
    </recommendedName>
</protein>
<gene>
    <name evidence="2" type="ORF">GGQ74_002737</name>
</gene>
<evidence type="ECO:0000313" key="2">
    <source>
        <dbReference type="EMBL" id="NJB69043.1"/>
    </source>
</evidence>